<evidence type="ECO:0000313" key="1">
    <source>
        <dbReference type="EMBL" id="SCL46030.1"/>
    </source>
</evidence>
<name>A0A1C6TW36_9ACTN</name>
<proteinExistence type="predicted"/>
<dbReference type="AlphaFoldDB" id="A0A1C6TW36"/>
<dbReference type="Proteomes" id="UP000199001">
    <property type="component" value="Unassembled WGS sequence"/>
</dbReference>
<evidence type="ECO:0000313" key="2">
    <source>
        <dbReference type="Proteomes" id="UP000199001"/>
    </source>
</evidence>
<protein>
    <submittedName>
        <fullName evidence="1">Uncharacterized protein</fullName>
    </submittedName>
</protein>
<gene>
    <name evidence="1" type="ORF">GA0070606_0907</name>
</gene>
<organism evidence="1 2">
    <name type="scientific">Micromonospora citrea</name>
    <dbReference type="NCBI Taxonomy" id="47855"/>
    <lineage>
        <taxon>Bacteria</taxon>
        <taxon>Bacillati</taxon>
        <taxon>Actinomycetota</taxon>
        <taxon>Actinomycetes</taxon>
        <taxon>Micromonosporales</taxon>
        <taxon>Micromonosporaceae</taxon>
        <taxon>Micromonospora</taxon>
    </lineage>
</organism>
<dbReference type="EMBL" id="FMHZ01000002">
    <property type="protein sequence ID" value="SCL46030.1"/>
    <property type="molecule type" value="Genomic_DNA"/>
</dbReference>
<keyword evidence="2" id="KW-1185">Reference proteome</keyword>
<reference evidence="2" key="1">
    <citation type="submission" date="2016-06" db="EMBL/GenBank/DDBJ databases">
        <authorList>
            <person name="Varghese N."/>
            <person name="Submissions Spin"/>
        </authorList>
    </citation>
    <scope>NUCLEOTIDE SEQUENCE [LARGE SCALE GENOMIC DNA]</scope>
    <source>
        <strain evidence="2">DSM 43903</strain>
    </source>
</reference>
<sequence length="59" mass="6355">MEASTPLATAVAAIEDALHRPDDEEGGYPLVLVTARDGRPPVQVLAVDDLPRAYRELGR</sequence>
<dbReference type="STRING" id="47855.GA0070606_0907"/>
<accession>A0A1C6TW36</accession>